<dbReference type="AlphaFoldDB" id="W9J5E8"/>
<evidence type="ECO:0000313" key="2">
    <source>
        <dbReference type="Proteomes" id="UP000030753"/>
    </source>
</evidence>
<dbReference type="EMBL" id="JH717840">
    <property type="protein sequence ID" value="EWZ00022.1"/>
    <property type="molecule type" value="Genomic_DNA"/>
</dbReference>
<dbReference type="Proteomes" id="UP000030753">
    <property type="component" value="Unassembled WGS sequence"/>
</dbReference>
<evidence type="ECO:0008006" key="3">
    <source>
        <dbReference type="Google" id="ProtNLM"/>
    </source>
</evidence>
<proteinExistence type="predicted"/>
<gene>
    <name evidence="1" type="ORF">FOYG_03934</name>
</gene>
<sequence>MVAKAWRPAGDWHTISNSDPEWSHSLRHTVIEMQKFKALLKEREPDDGNWRRLQLLITLAHDLTRLESSTPADEQFERIRLLRDYKLWLPINSLLAGKDLSNTLMVNAYTYTVALHAQRRMTQEYIIDLGVDLPYLLEEGDAYKTIYRVMR</sequence>
<protein>
    <recommendedName>
        <fullName evidence="3">HD domain-containing protein</fullName>
    </recommendedName>
</protein>
<accession>W9J5E8</accession>
<dbReference type="OrthoDB" id="1924260at2759"/>
<organism evidence="1 2">
    <name type="scientific">Fusarium oxysporum NRRL 32931</name>
    <dbReference type="NCBI Taxonomy" id="660029"/>
    <lineage>
        <taxon>Eukaryota</taxon>
        <taxon>Fungi</taxon>
        <taxon>Dikarya</taxon>
        <taxon>Ascomycota</taxon>
        <taxon>Pezizomycotina</taxon>
        <taxon>Sordariomycetes</taxon>
        <taxon>Hypocreomycetidae</taxon>
        <taxon>Hypocreales</taxon>
        <taxon>Nectriaceae</taxon>
        <taxon>Fusarium</taxon>
        <taxon>Fusarium oxysporum species complex</taxon>
    </lineage>
</organism>
<dbReference type="HOGENOM" id="CLU_1731535_0_0_1"/>
<evidence type="ECO:0000313" key="1">
    <source>
        <dbReference type="EMBL" id="EWZ00022.1"/>
    </source>
</evidence>
<name>W9J5E8_FUSOX</name>
<reference evidence="1 2" key="1">
    <citation type="submission" date="2011-06" db="EMBL/GenBank/DDBJ databases">
        <title>The Genome Sequence of Fusarium oxysporum FOSC 3-a.</title>
        <authorList>
            <consortium name="The Broad Institute Genome Sequencing Platform"/>
            <person name="Ma L.-J."/>
            <person name="Gale L.R."/>
            <person name="Schwartz D.C."/>
            <person name="Zhou S."/>
            <person name="Corby-Kistler H."/>
            <person name="Young S.K."/>
            <person name="Zeng Q."/>
            <person name="Gargeya S."/>
            <person name="Fitzgerald M."/>
            <person name="Haas B."/>
            <person name="Abouelleil A."/>
            <person name="Alvarado L."/>
            <person name="Arachchi H.M."/>
            <person name="Berlin A."/>
            <person name="Brown A."/>
            <person name="Chapman S.B."/>
            <person name="Chen Z."/>
            <person name="Dunbar C."/>
            <person name="Freedman E."/>
            <person name="Gearin G."/>
            <person name="Gellesch M."/>
            <person name="Goldberg J."/>
            <person name="Griggs A."/>
            <person name="Gujja S."/>
            <person name="Heiman D."/>
            <person name="Howarth C."/>
            <person name="Larson L."/>
            <person name="Lui A."/>
            <person name="MacDonald P.J.P."/>
            <person name="Mehta T."/>
            <person name="Montmayeur A."/>
            <person name="Murphy C."/>
            <person name="Neiman D."/>
            <person name="Pearson M."/>
            <person name="Priest M."/>
            <person name="Roberts A."/>
            <person name="Saif S."/>
            <person name="Shea T."/>
            <person name="Shenoy N."/>
            <person name="Sisk P."/>
            <person name="Stolte C."/>
            <person name="Sykes S."/>
            <person name="Wortman J."/>
            <person name="Nusbaum C."/>
            <person name="Birren B."/>
        </authorList>
    </citation>
    <scope>NUCLEOTIDE SEQUENCE [LARGE SCALE GENOMIC DNA]</scope>
    <source>
        <strain evidence="2">FOSC 3-a</strain>
    </source>
</reference>